<evidence type="ECO:0000256" key="8">
    <source>
        <dbReference type="ARBA" id="ARBA00023326"/>
    </source>
</evidence>
<dbReference type="PANTHER" id="PTHR31983:SF0">
    <property type="entry name" value="GLUCAN ENDO-1,3-BETA-D-GLUCOSIDASE 2"/>
    <property type="match status" value="1"/>
</dbReference>
<name>A0ABX7M576_9RHOO</name>
<dbReference type="InterPro" id="IPR040720">
    <property type="entry name" value="GH81_C"/>
</dbReference>
<feature type="domain" description="Glycosyl hydrolase family 81 C-terminal" evidence="10">
    <location>
        <begin position="346"/>
        <end position="680"/>
    </location>
</feature>
<dbReference type="PANTHER" id="PTHR31983">
    <property type="entry name" value="ENDO-1,3(4)-BETA-GLUCANASE 1"/>
    <property type="match status" value="1"/>
</dbReference>
<evidence type="ECO:0000256" key="3">
    <source>
        <dbReference type="ARBA" id="ARBA00012780"/>
    </source>
</evidence>
<gene>
    <name evidence="11" type="ORF">JY500_19270</name>
</gene>
<dbReference type="RefSeq" id="WP_206254228.1">
    <property type="nucleotide sequence ID" value="NZ_CP071060.1"/>
</dbReference>
<comment type="similarity">
    <text evidence="2">Belongs to the glycosyl hydrolase 81 family.</text>
</comment>
<dbReference type="PROSITE" id="PS52008">
    <property type="entry name" value="GH81"/>
    <property type="match status" value="1"/>
</dbReference>
<keyword evidence="6" id="KW-0326">Glycosidase</keyword>
<dbReference type="EMBL" id="CP071060">
    <property type="protein sequence ID" value="QSI76574.1"/>
    <property type="molecule type" value="Genomic_DNA"/>
</dbReference>
<evidence type="ECO:0000256" key="6">
    <source>
        <dbReference type="ARBA" id="ARBA00023295"/>
    </source>
</evidence>
<feature type="chain" id="PRO_5046326936" description="glucan endo-1,3-beta-D-glucosidase" evidence="9">
    <location>
        <begin position="22"/>
        <end position="753"/>
    </location>
</feature>
<proteinExistence type="inferred from homology"/>
<comment type="catalytic activity">
    <reaction evidence="1">
        <text>Hydrolysis of (1-&gt;3)-beta-D-glucosidic linkages in (1-&gt;3)-beta-D-glucans.</text>
        <dbReference type="EC" id="3.2.1.39"/>
    </reaction>
</comment>
<evidence type="ECO:0000313" key="11">
    <source>
        <dbReference type="EMBL" id="QSI76574.1"/>
    </source>
</evidence>
<keyword evidence="9" id="KW-0732">Signal</keyword>
<dbReference type="InterPro" id="IPR005200">
    <property type="entry name" value="Endo-beta-glucanase"/>
</dbReference>
<dbReference type="Gene3D" id="2.70.98.30">
    <property type="entry name" value="Golgi alpha-mannosidase II, domain 4"/>
    <property type="match status" value="1"/>
</dbReference>
<evidence type="ECO:0000256" key="5">
    <source>
        <dbReference type="ARBA" id="ARBA00023277"/>
    </source>
</evidence>
<keyword evidence="8" id="KW-0624">Polysaccharide degradation</keyword>
<dbReference type="EC" id="3.2.1.39" evidence="3"/>
<keyword evidence="4" id="KW-0378">Hydrolase</keyword>
<reference evidence="11 12" key="1">
    <citation type="submission" date="2021-02" db="EMBL/GenBank/DDBJ databases">
        <title>Niveibacterium changnyeongensis HC41.</title>
        <authorList>
            <person name="Kang M."/>
        </authorList>
    </citation>
    <scope>NUCLEOTIDE SEQUENCE [LARGE SCALE GENOMIC DNA]</scope>
    <source>
        <strain evidence="11 12">HC41</strain>
    </source>
</reference>
<feature type="signal peptide" evidence="9">
    <location>
        <begin position="1"/>
        <end position="21"/>
    </location>
</feature>
<accession>A0ABX7M576</accession>
<evidence type="ECO:0000259" key="10">
    <source>
        <dbReference type="Pfam" id="PF17652"/>
    </source>
</evidence>
<dbReference type="Pfam" id="PF17652">
    <property type="entry name" value="Glyco_hydro81C"/>
    <property type="match status" value="1"/>
</dbReference>
<evidence type="ECO:0000256" key="9">
    <source>
        <dbReference type="SAM" id="SignalP"/>
    </source>
</evidence>
<keyword evidence="5" id="KW-0119">Carbohydrate metabolism</keyword>
<protein>
    <recommendedName>
        <fullName evidence="3">glucan endo-1,3-beta-D-glucosidase</fullName>
        <ecNumber evidence="3">3.2.1.39</ecNumber>
    </recommendedName>
</protein>
<evidence type="ECO:0000313" key="12">
    <source>
        <dbReference type="Proteomes" id="UP000663570"/>
    </source>
</evidence>
<evidence type="ECO:0000256" key="4">
    <source>
        <dbReference type="ARBA" id="ARBA00022801"/>
    </source>
</evidence>
<evidence type="ECO:0000256" key="7">
    <source>
        <dbReference type="ARBA" id="ARBA00023316"/>
    </source>
</evidence>
<keyword evidence="7" id="KW-0961">Cell wall biogenesis/degradation</keyword>
<sequence length="753" mass="84118">MNPIKFAAVAILALCATTSRADTVKHGLGQYSAAQQLGSERELPPVRYEGGPAPTNKWFSSLLFSPWPQPLYAQPASYRPTPEGFEVDVPKPAAILSATREENDIVAPHRSRLSIAPTAFTPADARVGRYSDWAVDVVMASGADRLTATLAHGSPYSFYEITRGDVRFKASAPYRVFSRSDDGRTLGIAVGDRAYALYAPAGGQWREADAVSLELVLPKGKGYFSVAVLPAADAAQVKLLRRNAFAFITDTKVSWQYDEKRSELTTTYLATTQPREGTEKGTVFALYPHQWHDNPQLPAVLPLSYKSIRGELKLISGNSFQTRYRYRGFVPTWPALAEGPARAQLDAFLAEDLQFGPDQLLGSRGTYWEGKGFNRAVQVMGIVEAMGRTSDRDAILAATKARMQRWFAPGDEVERYFHYNKRVGSLIGYPDEYGSANELNDHHFHYGYWIFAAAQIALRDPDWAKRDKWGGMVELMIDDIANTDPANRMFPRLRHFDAYEGHSWASGGAPFFDGNNQESSSEAINAWAGMILWGEATGNKRIRDAGIYLYTTEIEALKHYWFDLHHKVFAPEYSNVDAAMVWGDKYIHTTWWTEDPREVHGINLLPLTTASLYLAADPDYILRNLDAMDAEFERFLARDGKAPRDIWQDILLGYHALSDAKTAIARWNPKGAVEDGETRSHTWHWMNTLAAYGRPDLSVGADAPLYSVFRRADGVRTYLAYNTGPRARTVVFSDGTRLVVPPRSAARTQGKQP</sequence>
<organism evidence="11 12">
    <name type="scientific">Niveibacterium microcysteis</name>
    <dbReference type="NCBI Taxonomy" id="2811415"/>
    <lineage>
        <taxon>Bacteria</taxon>
        <taxon>Pseudomonadati</taxon>
        <taxon>Pseudomonadota</taxon>
        <taxon>Betaproteobacteria</taxon>
        <taxon>Rhodocyclales</taxon>
        <taxon>Rhodocyclaceae</taxon>
        <taxon>Niveibacterium</taxon>
    </lineage>
</organism>
<evidence type="ECO:0000256" key="1">
    <source>
        <dbReference type="ARBA" id="ARBA00000382"/>
    </source>
</evidence>
<keyword evidence="12" id="KW-1185">Reference proteome</keyword>
<dbReference type="Proteomes" id="UP000663570">
    <property type="component" value="Chromosome"/>
</dbReference>
<evidence type="ECO:0000256" key="2">
    <source>
        <dbReference type="ARBA" id="ARBA00010730"/>
    </source>
</evidence>